<protein>
    <submittedName>
        <fullName evidence="1">Uncharacterized protein</fullName>
    </submittedName>
</protein>
<name>A0A4C1TCS8_EUMVA</name>
<proteinExistence type="predicted"/>
<sequence length="85" mass="9283">MRMVKRTAKKYNPFSIFYISQYCIDCSDRPPAYPSAGEPSAGEPGAGELRHGLASLDDSTSLELLDTDFLGLYSVMTTVTLLTVT</sequence>
<reference evidence="1 2" key="1">
    <citation type="journal article" date="2019" name="Commun. Biol.">
        <title>The bagworm genome reveals a unique fibroin gene that provides high tensile strength.</title>
        <authorList>
            <person name="Kono N."/>
            <person name="Nakamura H."/>
            <person name="Ohtoshi R."/>
            <person name="Tomita M."/>
            <person name="Numata K."/>
            <person name="Arakawa K."/>
        </authorList>
    </citation>
    <scope>NUCLEOTIDE SEQUENCE [LARGE SCALE GENOMIC DNA]</scope>
</reference>
<evidence type="ECO:0000313" key="1">
    <source>
        <dbReference type="EMBL" id="GBP11111.1"/>
    </source>
</evidence>
<dbReference type="Proteomes" id="UP000299102">
    <property type="component" value="Unassembled WGS sequence"/>
</dbReference>
<accession>A0A4C1TCS8</accession>
<gene>
    <name evidence="1" type="ORF">EVAR_79769_1</name>
</gene>
<keyword evidence="2" id="KW-1185">Reference proteome</keyword>
<comment type="caution">
    <text evidence="1">The sequence shown here is derived from an EMBL/GenBank/DDBJ whole genome shotgun (WGS) entry which is preliminary data.</text>
</comment>
<evidence type="ECO:0000313" key="2">
    <source>
        <dbReference type="Proteomes" id="UP000299102"/>
    </source>
</evidence>
<organism evidence="1 2">
    <name type="scientific">Eumeta variegata</name>
    <name type="common">Bagworm moth</name>
    <name type="synonym">Eumeta japonica</name>
    <dbReference type="NCBI Taxonomy" id="151549"/>
    <lineage>
        <taxon>Eukaryota</taxon>
        <taxon>Metazoa</taxon>
        <taxon>Ecdysozoa</taxon>
        <taxon>Arthropoda</taxon>
        <taxon>Hexapoda</taxon>
        <taxon>Insecta</taxon>
        <taxon>Pterygota</taxon>
        <taxon>Neoptera</taxon>
        <taxon>Endopterygota</taxon>
        <taxon>Lepidoptera</taxon>
        <taxon>Glossata</taxon>
        <taxon>Ditrysia</taxon>
        <taxon>Tineoidea</taxon>
        <taxon>Psychidae</taxon>
        <taxon>Oiketicinae</taxon>
        <taxon>Eumeta</taxon>
    </lineage>
</organism>
<dbReference type="AlphaFoldDB" id="A0A4C1TCS8"/>
<dbReference type="EMBL" id="BGZK01000044">
    <property type="protein sequence ID" value="GBP11111.1"/>
    <property type="molecule type" value="Genomic_DNA"/>
</dbReference>